<keyword evidence="2" id="KW-1003">Cell membrane</keyword>
<name>A0A7W9FLY4_9HYPH</name>
<evidence type="ECO:0000313" key="8">
    <source>
        <dbReference type="EMBL" id="MBB5753102.1"/>
    </source>
</evidence>
<dbReference type="InterPro" id="IPR004960">
    <property type="entry name" value="LipA_acyltrans"/>
</dbReference>
<keyword evidence="3" id="KW-0997">Cell inner membrane</keyword>
<evidence type="ECO:0000256" key="1">
    <source>
        <dbReference type="ARBA" id="ARBA00004533"/>
    </source>
</evidence>
<evidence type="ECO:0000256" key="4">
    <source>
        <dbReference type="ARBA" id="ARBA00022679"/>
    </source>
</evidence>
<keyword evidence="4 8" id="KW-0808">Transferase</keyword>
<evidence type="ECO:0000256" key="7">
    <source>
        <dbReference type="SAM" id="MobiDB-lite"/>
    </source>
</evidence>
<evidence type="ECO:0000256" key="5">
    <source>
        <dbReference type="ARBA" id="ARBA00023136"/>
    </source>
</evidence>
<keyword evidence="5" id="KW-0472">Membrane</keyword>
<organism evidence="8 9">
    <name type="scientific">Prosthecomicrobium pneumaticum</name>
    <dbReference type="NCBI Taxonomy" id="81895"/>
    <lineage>
        <taxon>Bacteria</taxon>
        <taxon>Pseudomonadati</taxon>
        <taxon>Pseudomonadota</taxon>
        <taxon>Alphaproteobacteria</taxon>
        <taxon>Hyphomicrobiales</taxon>
        <taxon>Kaistiaceae</taxon>
        <taxon>Prosthecomicrobium</taxon>
    </lineage>
</organism>
<dbReference type="GO" id="GO:0009247">
    <property type="term" value="P:glycolipid biosynthetic process"/>
    <property type="evidence" value="ECO:0007669"/>
    <property type="project" value="UniProtKB-ARBA"/>
</dbReference>
<accession>A0A7W9FLY4</accession>
<comment type="caution">
    <text evidence="8">The sequence shown here is derived from an EMBL/GenBank/DDBJ whole genome shotgun (WGS) entry which is preliminary data.</text>
</comment>
<protein>
    <submittedName>
        <fullName evidence="8">KDO2-lipid IV(A) lauroyltransferase</fullName>
        <ecNumber evidence="8">2.3.1.241</ecNumber>
    </submittedName>
</protein>
<dbReference type="NCBIfam" id="NF005120">
    <property type="entry name" value="PRK06553.1"/>
    <property type="match status" value="1"/>
</dbReference>
<feature type="compositionally biased region" description="Acidic residues" evidence="7">
    <location>
        <begin position="342"/>
        <end position="351"/>
    </location>
</feature>
<dbReference type="CDD" id="cd07984">
    <property type="entry name" value="LPLAT_LABLAT-like"/>
    <property type="match status" value="1"/>
</dbReference>
<dbReference type="Proteomes" id="UP000523821">
    <property type="component" value="Unassembled WGS sequence"/>
</dbReference>
<gene>
    <name evidence="8" type="ORF">GGQ63_002168</name>
</gene>
<reference evidence="8 9" key="1">
    <citation type="submission" date="2020-08" db="EMBL/GenBank/DDBJ databases">
        <title>Genomic Encyclopedia of Type Strains, Phase IV (KMG-IV): sequencing the most valuable type-strain genomes for metagenomic binning, comparative biology and taxonomic classification.</title>
        <authorList>
            <person name="Goeker M."/>
        </authorList>
    </citation>
    <scope>NUCLEOTIDE SEQUENCE [LARGE SCALE GENOMIC DNA]</scope>
    <source>
        <strain evidence="8 9">DSM 16268</strain>
    </source>
</reference>
<dbReference type="Pfam" id="PF03279">
    <property type="entry name" value="Lip_A_acyltrans"/>
    <property type="match status" value="1"/>
</dbReference>
<comment type="subcellular location">
    <subcellularLocation>
        <location evidence="1">Cell inner membrane</location>
    </subcellularLocation>
</comment>
<dbReference type="AlphaFoldDB" id="A0A7W9FLY4"/>
<dbReference type="EC" id="2.3.1.241" evidence="8"/>
<proteinExistence type="predicted"/>
<evidence type="ECO:0000256" key="6">
    <source>
        <dbReference type="ARBA" id="ARBA00023315"/>
    </source>
</evidence>
<keyword evidence="9" id="KW-1185">Reference proteome</keyword>
<evidence type="ECO:0000256" key="3">
    <source>
        <dbReference type="ARBA" id="ARBA00022519"/>
    </source>
</evidence>
<keyword evidence="6 8" id="KW-0012">Acyltransferase</keyword>
<dbReference type="EMBL" id="JACHOO010000004">
    <property type="protein sequence ID" value="MBB5753102.1"/>
    <property type="molecule type" value="Genomic_DNA"/>
</dbReference>
<dbReference type="GO" id="GO:0008913">
    <property type="term" value="F:Kdo2-lipid IVA acyltransferase activity"/>
    <property type="evidence" value="ECO:0007669"/>
    <property type="project" value="UniProtKB-EC"/>
</dbReference>
<evidence type="ECO:0000256" key="2">
    <source>
        <dbReference type="ARBA" id="ARBA00022475"/>
    </source>
</evidence>
<feature type="region of interest" description="Disordered" evidence="7">
    <location>
        <begin position="314"/>
        <end position="351"/>
    </location>
</feature>
<sequence>MKVGKYFRKATRRLTRSRGVQFAVASGVRGAMGMVRSLGPDRAPDSLGRLASAIGRFLPEERVARKNIAAAFPEKSEAERERILRGAWASFGRLAAEYVHLESLVADIDPERPTGGRIEVAGVEHFLALRDDGRPGIIFSAHLGCWEMLPVVAARYGLPLLSLYRAPVNAVLAKDLARRREALMGRLVDSSRGATFEIGAALERGDHLGLLTDQFHHSGHVVTLFGRQTRANPLVGRLARQYECPVHGARSIRLPDGRYRLELTPAFDLPRDAEGRIDAEGTTALVMSVVEGWVREHPEQWLWQHDRWKRNGKPLPDALAARGPAVSTASEPCGSGTAPHDDDPETAQERR</sequence>
<dbReference type="GO" id="GO:0005886">
    <property type="term" value="C:plasma membrane"/>
    <property type="evidence" value="ECO:0007669"/>
    <property type="project" value="UniProtKB-SubCell"/>
</dbReference>
<evidence type="ECO:0000313" key="9">
    <source>
        <dbReference type="Proteomes" id="UP000523821"/>
    </source>
</evidence>
<dbReference type="PANTHER" id="PTHR30606:SF9">
    <property type="entry name" value="LIPID A BIOSYNTHESIS LAUROYLTRANSFERASE"/>
    <property type="match status" value="1"/>
</dbReference>
<dbReference type="PANTHER" id="PTHR30606">
    <property type="entry name" value="LIPID A BIOSYNTHESIS LAUROYL ACYLTRANSFERASE"/>
    <property type="match status" value="1"/>
</dbReference>
<dbReference type="RefSeq" id="WP_183855602.1">
    <property type="nucleotide sequence ID" value="NZ_JACHOO010000004.1"/>
</dbReference>